<evidence type="ECO:0000313" key="2">
    <source>
        <dbReference type="Proteomes" id="UP000078540"/>
    </source>
</evidence>
<reference evidence="1 2" key="1">
    <citation type="submission" date="2015-09" db="EMBL/GenBank/DDBJ databases">
        <title>Atta colombica WGS genome.</title>
        <authorList>
            <person name="Nygaard S."/>
            <person name="Hu H."/>
            <person name="Boomsma J."/>
            <person name="Zhang G."/>
        </authorList>
    </citation>
    <scope>NUCLEOTIDE SEQUENCE [LARGE SCALE GENOMIC DNA]</scope>
    <source>
        <strain evidence="1">Treedump-2</strain>
        <tissue evidence="1">Whole body</tissue>
    </source>
</reference>
<proteinExistence type="predicted"/>
<accession>A0A195BCS2</accession>
<protein>
    <submittedName>
        <fullName evidence="1">Uncharacterized protein</fullName>
    </submittedName>
</protein>
<gene>
    <name evidence="1" type="ORF">ALC53_07154</name>
</gene>
<dbReference type="Proteomes" id="UP000078540">
    <property type="component" value="Unassembled WGS sequence"/>
</dbReference>
<organism evidence="1 2">
    <name type="scientific">Atta colombica</name>
    <dbReference type="NCBI Taxonomy" id="520822"/>
    <lineage>
        <taxon>Eukaryota</taxon>
        <taxon>Metazoa</taxon>
        <taxon>Ecdysozoa</taxon>
        <taxon>Arthropoda</taxon>
        <taxon>Hexapoda</taxon>
        <taxon>Insecta</taxon>
        <taxon>Pterygota</taxon>
        <taxon>Neoptera</taxon>
        <taxon>Endopterygota</taxon>
        <taxon>Hymenoptera</taxon>
        <taxon>Apocrita</taxon>
        <taxon>Aculeata</taxon>
        <taxon>Formicoidea</taxon>
        <taxon>Formicidae</taxon>
        <taxon>Myrmicinae</taxon>
        <taxon>Atta</taxon>
    </lineage>
</organism>
<sequence length="98" mass="10509">MCWKLALLDCSRQDCSSVWTTTTTTMTTTTTTTMTTRTTTTTRRTTTTAAASCFLFVVGSKGESWCFSNGISGVVTSGTDRSHSGLQICHPQPARPCA</sequence>
<dbReference type="EMBL" id="KQ976513">
    <property type="protein sequence ID" value="KYM82366.1"/>
    <property type="molecule type" value="Genomic_DNA"/>
</dbReference>
<keyword evidence="2" id="KW-1185">Reference proteome</keyword>
<evidence type="ECO:0000313" key="1">
    <source>
        <dbReference type="EMBL" id="KYM82366.1"/>
    </source>
</evidence>
<dbReference type="AlphaFoldDB" id="A0A195BCS2"/>
<name>A0A195BCS2_9HYME</name>